<reference evidence="17 18" key="1">
    <citation type="submission" date="2015-12" db="EMBL/GenBank/DDBJ databases">
        <title>Draft genome sequence of Acidibacillus ferrooxidans ITV001, isolated from a chalcopyrite acid mine drainage site in Brazil.</title>
        <authorList>
            <person name="Dall'Agnol H."/>
            <person name="Nancucheo I."/>
            <person name="Johnson B."/>
            <person name="Oliveira R."/>
            <person name="Leite L."/>
            <person name="Pylro V."/>
            <person name="Nunes G.L."/>
            <person name="Tzotzos G."/>
            <person name="Fernandes G.R."/>
            <person name="Dutra J."/>
            <person name="Orellana S.C."/>
            <person name="Oliveira G."/>
        </authorList>
    </citation>
    <scope>NUCLEOTIDE SEQUENCE [LARGE SCALE GENOMIC DNA]</scope>
    <source>
        <strain evidence="18">ITV01</strain>
    </source>
</reference>
<dbReference type="EC" id="6.5.1.2" evidence="2 15"/>
<evidence type="ECO:0000256" key="5">
    <source>
        <dbReference type="ARBA" id="ARBA00022705"/>
    </source>
</evidence>
<sequence length="679" mass="74851">MGEIARRAAELRELLHRYDYHYHVLDAPLVSDLEYDQLLRELNEIEQAHPEWVTPDSPTQRVGGNLLEGFAKVAHRIPLRSLSNVFNEQELLAFDERIRAVATDFKGYVCELKIDGLATALRYDAGVMTQGATRGDGVVGEDITVNLRTIKAIPLRLRQDVSIEVRGESYLPRAAFERINEERRDRGEPLFANPRNVAAGTLRQLDPSIVAARKLSFFAYTLATPAGLATTQAEALRVMGEWGLPVNPHWRHCFHIRDVLEYIAWAYAARAALAYDIDGVVIKVNDFAVQEALGFTAKSPRFAVAYKFAAEQAESRVLNIELSVGRTGAITPTAIIEPVFLAGTTVSRATLHNEDMIREKDVRIGDLVIVQKAGDIIPEIVRSLPEARKGDEVVFRMPTHCPSCGEGLLRADGEVVLRCVNEDCPAKQVEALIHFVSRSAMNVDGVGEQWIETLFEKGLLTDIPSLYRLNRESLLTLDRMGDKLAERMLRSIEESKRQPLERLLFGLGIRHVGEKAAQVLAETFGTMDAFLAASVDALQAIPDVGPKVAQSIAAYTKKPQHRALIEELRELGLRMDTDRKKAEDGVLRGTVFVLTGTLSAMSRGEAQARLETLGATVTGSVSAKTNVVIAGEAAGSKLAKAEKLIQDGKASNLRIMNEEEFLQALASWESVAQSSVEDA</sequence>
<dbReference type="FunFam" id="1.10.150.20:FF:000007">
    <property type="entry name" value="DNA ligase"/>
    <property type="match status" value="1"/>
</dbReference>
<dbReference type="GO" id="GO:0003911">
    <property type="term" value="F:DNA ligase (NAD+) activity"/>
    <property type="evidence" value="ECO:0007669"/>
    <property type="project" value="UniProtKB-UniRule"/>
</dbReference>
<keyword evidence="5 15" id="KW-0235">DNA replication</keyword>
<evidence type="ECO:0000313" key="18">
    <source>
        <dbReference type="Proteomes" id="UP000053557"/>
    </source>
</evidence>
<evidence type="ECO:0000256" key="8">
    <source>
        <dbReference type="ARBA" id="ARBA00022833"/>
    </source>
</evidence>
<dbReference type="InterPro" id="IPR001357">
    <property type="entry name" value="BRCT_dom"/>
</dbReference>
<dbReference type="NCBIfam" id="NF005932">
    <property type="entry name" value="PRK07956.1"/>
    <property type="match status" value="1"/>
</dbReference>
<dbReference type="GO" id="GO:0005829">
    <property type="term" value="C:cytosol"/>
    <property type="evidence" value="ECO:0007669"/>
    <property type="project" value="TreeGrafter"/>
</dbReference>
<feature type="binding site" evidence="15">
    <location>
        <begin position="32"/>
        <end position="36"/>
    </location>
    <ligand>
        <name>NAD(+)</name>
        <dbReference type="ChEBI" id="CHEBI:57540"/>
    </ligand>
</feature>
<comment type="catalytic activity">
    <reaction evidence="13 15">
        <text>NAD(+) + (deoxyribonucleotide)n-3'-hydroxyl + 5'-phospho-(deoxyribonucleotide)m = (deoxyribonucleotide)n+m + AMP + beta-nicotinamide D-nucleotide.</text>
        <dbReference type="EC" id="6.5.1.2"/>
    </reaction>
</comment>
<name>A0A124IW68_9BACL</name>
<evidence type="ECO:0000256" key="15">
    <source>
        <dbReference type="HAMAP-Rule" id="MF_01588"/>
    </source>
</evidence>
<keyword evidence="4 15" id="KW-0436">Ligase</keyword>
<dbReference type="AlphaFoldDB" id="A0A124IW68"/>
<evidence type="ECO:0000256" key="2">
    <source>
        <dbReference type="ARBA" id="ARBA00012722"/>
    </source>
</evidence>
<keyword evidence="8 15" id="KW-0862">Zinc</keyword>
<keyword evidence="10 15" id="KW-0520">NAD</keyword>
<dbReference type="FunFam" id="1.10.150.20:FF:000006">
    <property type="entry name" value="DNA ligase"/>
    <property type="match status" value="1"/>
</dbReference>
<organism evidence="17 18">
    <name type="scientific">Ferroacidibacillus organovorans</name>
    <dbReference type="NCBI Taxonomy" id="1765683"/>
    <lineage>
        <taxon>Bacteria</taxon>
        <taxon>Bacillati</taxon>
        <taxon>Bacillota</taxon>
        <taxon>Bacilli</taxon>
        <taxon>Bacillales</taxon>
        <taxon>Alicyclobacillaceae</taxon>
        <taxon>Ferroacidibacillus</taxon>
    </lineage>
</organism>
<feature type="binding site" evidence="15">
    <location>
        <position position="404"/>
    </location>
    <ligand>
        <name>Zn(2+)</name>
        <dbReference type="ChEBI" id="CHEBI:29105"/>
    </ligand>
</feature>
<dbReference type="HAMAP" id="MF_01588">
    <property type="entry name" value="DNA_ligase_A"/>
    <property type="match status" value="1"/>
</dbReference>
<keyword evidence="12 15" id="KW-0464">Manganese</keyword>
<dbReference type="FunFam" id="3.30.470.30:FF:000001">
    <property type="entry name" value="DNA ligase"/>
    <property type="match status" value="1"/>
</dbReference>
<dbReference type="Proteomes" id="UP000053557">
    <property type="component" value="Unassembled WGS sequence"/>
</dbReference>
<dbReference type="GO" id="GO:0003677">
    <property type="term" value="F:DNA binding"/>
    <property type="evidence" value="ECO:0007669"/>
    <property type="project" value="InterPro"/>
</dbReference>
<evidence type="ECO:0000256" key="6">
    <source>
        <dbReference type="ARBA" id="ARBA00022723"/>
    </source>
</evidence>
<evidence type="ECO:0000256" key="7">
    <source>
        <dbReference type="ARBA" id="ARBA00022763"/>
    </source>
</evidence>
<keyword evidence="18" id="KW-1185">Reference proteome</keyword>
<dbReference type="OrthoDB" id="9759736at2"/>
<evidence type="ECO:0000256" key="11">
    <source>
        <dbReference type="ARBA" id="ARBA00023204"/>
    </source>
</evidence>
<keyword evidence="7 15" id="KW-0227">DNA damage</keyword>
<feature type="binding site" evidence="15">
    <location>
        <position position="401"/>
    </location>
    <ligand>
        <name>Zn(2+)</name>
        <dbReference type="ChEBI" id="CHEBI:29105"/>
    </ligand>
</feature>
<feature type="binding site" evidence="15">
    <location>
        <position position="134"/>
    </location>
    <ligand>
        <name>NAD(+)</name>
        <dbReference type="ChEBI" id="CHEBI:57540"/>
    </ligand>
</feature>
<feature type="binding site" evidence="15">
    <location>
        <position position="424"/>
    </location>
    <ligand>
        <name>Zn(2+)</name>
        <dbReference type="ChEBI" id="CHEBI:29105"/>
    </ligand>
</feature>
<dbReference type="SMART" id="SM00292">
    <property type="entry name" value="BRCT"/>
    <property type="match status" value="1"/>
</dbReference>
<dbReference type="InterPro" id="IPR013840">
    <property type="entry name" value="DNAligase_N"/>
</dbReference>
<gene>
    <name evidence="15 17" type="primary">ligA</name>
    <name evidence="17" type="ORF">ATW55_01120</name>
</gene>
<evidence type="ECO:0000256" key="3">
    <source>
        <dbReference type="ARBA" id="ARBA00013308"/>
    </source>
</evidence>
<dbReference type="InterPro" id="IPR004149">
    <property type="entry name" value="Znf_DNAligase_C4"/>
</dbReference>
<accession>A0A124IW68</accession>
<keyword evidence="11 15" id="KW-0234">DNA repair</keyword>
<dbReference type="Pfam" id="PF00533">
    <property type="entry name" value="BRCT"/>
    <property type="match status" value="1"/>
</dbReference>
<feature type="binding site" evidence="15">
    <location>
        <position position="307"/>
    </location>
    <ligand>
        <name>NAD(+)</name>
        <dbReference type="ChEBI" id="CHEBI:57540"/>
    </ligand>
</feature>
<dbReference type="EMBL" id="LPVJ01000018">
    <property type="protein sequence ID" value="KUO96470.1"/>
    <property type="molecule type" value="Genomic_DNA"/>
</dbReference>
<evidence type="ECO:0000256" key="13">
    <source>
        <dbReference type="ARBA" id="ARBA00034005"/>
    </source>
</evidence>
<feature type="binding site" evidence="15">
    <location>
        <position position="283"/>
    </location>
    <ligand>
        <name>NAD(+)</name>
        <dbReference type="ChEBI" id="CHEBI:57540"/>
    </ligand>
</feature>
<dbReference type="Gene3D" id="1.10.287.610">
    <property type="entry name" value="Helix hairpin bin"/>
    <property type="match status" value="1"/>
</dbReference>
<feature type="domain" description="BRCT" evidence="16">
    <location>
        <begin position="582"/>
        <end position="665"/>
    </location>
</feature>
<evidence type="ECO:0000256" key="12">
    <source>
        <dbReference type="ARBA" id="ARBA00023211"/>
    </source>
</evidence>
<dbReference type="GO" id="GO:0046872">
    <property type="term" value="F:metal ion binding"/>
    <property type="evidence" value="ECO:0007669"/>
    <property type="project" value="UniProtKB-KW"/>
</dbReference>
<dbReference type="PANTHER" id="PTHR23389">
    <property type="entry name" value="CHROMOSOME TRANSMISSION FIDELITY FACTOR 18"/>
    <property type="match status" value="1"/>
</dbReference>
<dbReference type="InterPro" id="IPR041663">
    <property type="entry name" value="DisA/LigA_HHH"/>
</dbReference>
<dbReference type="Pfam" id="PF03120">
    <property type="entry name" value="OB_DNA_ligase"/>
    <property type="match status" value="1"/>
</dbReference>
<dbReference type="PIRSF" id="PIRSF001604">
    <property type="entry name" value="LigA"/>
    <property type="match status" value="1"/>
</dbReference>
<feature type="binding site" evidence="15">
    <location>
        <position position="419"/>
    </location>
    <ligand>
        <name>Zn(2+)</name>
        <dbReference type="ChEBI" id="CHEBI:29105"/>
    </ligand>
</feature>
<dbReference type="FunFam" id="1.10.287.610:FF:000002">
    <property type="entry name" value="DNA ligase"/>
    <property type="match status" value="1"/>
</dbReference>
<dbReference type="GO" id="GO:0006281">
    <property type="term" value="P:DNA repair"/>
    <property type="evidence" value="ECO:0007669"/>
    <property type="project" value="UniProtKB-KW"/>
</dbReference>
<dbReference type="Pfam" id="PF12826">
    <property type="entry name" value="HHH_2"/>
    <property type="match status" value="1"/>
</dbReference>
<dbReference type="CDD" id="cd00114">
    <property type="entry name" value="LIGANc"/>
    <property type="match status" value="1"/>
</dbReference>
<dbReference type="InterPro" id="IPR036420">
    <property type="entry name" value="BRCT_dom_sf"/>
</dbReference>
<dbReference type="InterPro" id="IPR012340">
    <property type="entry name" value="NA-bd_OB-fold"/>
</dbReference>
<dbReference type="RefSeq" id="WP_067713961.1">
    <property type="nucleotide sequence ID" value="NZ_LPVJ01000018.1"/>
</dbReference>
<feature type="binding site" evidence="15">
    <location>
        <position position="168"/>
    </location>
    <ligand>
        <name>NAD(+)</name>
        <dbReference type="ChEBI" id="CHEBI:57540"/>
    </ligand>
</feature>
<dbReference type="InterPro" id="IPR003583">
    <property type="entry name" value="Hlx-hairpin-Hlx_DNA-bd_motif"/>
</dbReference>
<evidence type="ECO:0000256" key="9">
    <source>
        <dbReference type="ARBA" id="ARBA00022842"/>
    </source>
</evidence>
<comment type="caution">
    <text evidence="17">The sequence shown here is derived from an EMBL/GenBank/DDBJ whole genome shotgun (WGS) entry which is preliminary data.</text>
</comment>
<evidence type="ECO:0000256" key="1">
    <source>
        <dbReference type="ARBA" id="ARBA00004067"/>
    </source>
</evidence>
<feature type="active site" description="N6-AMP-lysine intermediate" evidence="15">
    <location>
        <position position="113"/>
    </location>
</feature>
<dbReference type="Gene3D" id="3.30.470.30">
    <property type="entry name" value="DNA ligase/mRNA capping enzyme"/>
    <property type="match status" value="1"/>
</dbReference>
<dbReference type="SUPFAM" id="SSF50249">
    <property type="entry name" value="Nucleic acid-binding proteins"/>
    <property type="match status" value="1"/>
</dbReference>
<comment type="cofactor">
    <cofactor evidence="15">
        <name>Mg(2+)</name>
        <dbReference type="ChEBI" id="CHEBI:18420"/>
    </cofactor>
    <cofactor evidence="15">
        <name>Mn(2+)</name>
        <dbReference type="ChEBI" id="CHEBI:29035"/>
    </cofactor>
</comment>
<comment type="similarity">
    <text evidence="14 15">Belongs to the NAD-dependent DNA ligase family. LigA subfamily.</text>
</comment>
<evidence type="ECO:0000256" key="14">
    <source>
        <dbReference type="ARBA" id="ARBA00060881"/>
    </source>
</evidence>
<dbReference type="InterPro" id="IPR001679">
    <property type="entry name" value="DNA_ligase"/>
</dbReference>
<dbReference type="Pfam" id="PF01653">
    <property type="entry name" value="DNA_ligase_aden"/>
    <property type="match status" value="1"/>
</dbReference>
<dbReference type="NCBIfam" id="TIGR00575">
    <property type="entry name" value="dnlj"/>
    <property type="match status" value="1"/>
</dbReference>
<dbReference type="InterPro" id="IPR013839">
    <property type="entry name" value="DNAligase_adenylation"/>
</dbReference>
<dbReference type="InterPro" id="IPR010994">
    <property type="entry name" value="RuvA_2-like"/>
</dbReference>
<evidence type="ECO:0000259" key="16">
    <source>
        <dbReference type="PROSITE" id="PS50172"/>
    </source>
</evidence>
<feature type="binding site" evidence="15">
    <location>
        <position position="111"/>
    </location>
    <ligand>
        <name>NAD(+)</name>
        <dbReference type="ChEBI" id="CHEBI:57540"/>
    </ligand>
</feature>
<dbReference type="PROSITE" id="PS50172">
    <property type="entry name" value="BRCT"/>
    <property type="match status" value="1"/>
</dbReference>
<evidence type="ECO:0000256" key="4">
    <source>
        <dbReference type="ARBA" id="ARBA00022598"/>
    </source>
</evidence>
<dbReference type="Gene3D" id="2.40.50.140">
    <property type="entry name" value="Nucleic acid-binding proteins"/>
    <property type="match status" value="1"/>
</dbReference>
<dbReference type="Gene3D" id="3.40.50.10190">
    <property type="entry name" value="BRCT domain"/>
    <property type="match status" value="1"/>
</dbReference>
<keyword evidence="9 15" id="KW-0460">Magnesium</keyword>
<keyword evidence="6 15" id="KW-0479">Metal-binding</keyword>
<dbReference type="SUPFAM" id="SSF52113">
    <property type="entry name" value="BRCT domain"/>
    <property type="match status" value="1"/>
</dbReference>
<dbReference type="PANTHER" id="PTHR23389:SF9">
    <property type="entry name" value="DNA LIGASE"/>
    <property type="match status" value="1"/>
</dbReference>
<dbReference type="CDD" id="cd17748">
    <property type="entry name" value="BRCT_DNA_ligase_like"/>
    <property type="match status" value="1"/>
</dbReference>
<dbReference type="Pfam" id="PF03119">
    <property type="entry name" value="DNA_ligase_ZBD"/>
    <property type="match status" value="1"/>
</dbReference>
<dbReference type="SMART" id="SM00532">
    <property type="entry name" value="LIGANc"/>
    <property type="match status" value="1"/>
</dbReference>
<comment type="function">
    <text evidence="1 15">DNA ligase that catalyzes the formation of phosphodiester linkages between 5'-phosphoryl and 3'-hydroxyl groups in double-stranded DNA using NAD as a coenzyme and as the energy source for the reaction. It is essential for DNA replication and repair of damaged DNA.</text>
</comment>
<proteinExistence type="inferred from homology"/>
<protein>
    <recommendedName>
        <fullName evidence="3 15">DNA ligase</fullName>
        <ecNumber evidence="2 15">6.5.1.2</ecNumber>
    </recommendedName>
    <alternativeName>
        <fullName evidence="15">Polydeoxyribonucleotide synthase [NAD(+)]</fullName>
    </alternativeName>
</protein>
<dbReference type="GO" id="GO:0006260">
    <property type="term" value="P:DNA replication"/>
    <property type="evidence" value="ECO:0007669"/>
    <property type="project" value="UniProtKB-KW"/>
</dbReference>
<dbReference type="SUPFAM" id="SSF56091">
    <property type="entry name" value="DNA ligase/mRNA capping enzyme, catalytic domain"/>
    <property type="match status" value="1"/>
</dbReference>
<dbReference type="Gene3D" id="6.20.10.30">
    <property type="match status" value="1"/>
</dbReference>
<feature type="binding site" evidence="15">
    <location>
        <begin position="81"/>
        <end position="82"/>
    </location>
    <ligand>
        <name>NAD(+)</name>
        <dbReference type="ChEBI" id="CHEBI:57540"/>
    </ligand>
</feature>
<dbReference type="SMART" id="SM00278">
    <property type="entry name" value="HhH1"/>
    <property type="match status" value="4"/>
</dbReference>
<dbReference type="Gene3D" id="1.10.150.20">
    <property type="entry name" value="5' to 3' exonuclease, C-terminal subdomain"/>
    <property type="match status" value="2"/>
</dbReference>
<evidence type="ECO:0000256" key="10">
    <source>
        <dbReference type="ARBA" id="ARBA00023027"/>
    </source>
</evidence>
<dbReference type="FunFam" id="2.40.50.140:FF:000012">
    <property type="entry name" value="DNA ligase"/>
    <property type="match status" value="1"/>
</dbReference>
<dbReference type="SUPFAM" id="SSF47781">
    <property type="entry name" value="RuvA domain 2-like"/>
    <property type="match status" value="1"/>
</dbReference>
<dbReference type="InterPro" id="IPR004150">
    <property type="entry name" value="NAD_DNA_ligase_OB"/>
</dbReference>
<dbReference type="Pfam" id="PF14520">
    <property type="entry name" value="HHH_5"/>
    <property type="match status" value="1"/>
</dbReference>
<evidence type="ECO:0000313" key="17">
    <source>
        <dbReference type="EMBL" id="KUO96470.1"/>
    </source>
</evidence>